<evidence type="ECO:0000313" key="2">
    <source>
        <dbReference type="EMBL" id="GFO07972.1"/>
    </source>
</evidence>
<dbReference type="AlphaFoldDB" id="A0AAV4AL57"/>
<accession>A0AAV4AL57</accession>
<keyword evidence="3" id="KW-1185">Reference proteome</keyword>
<proteinExistence type="predicted"/>
<gene>
    <name evidence="2" type="ORF">PoB_003447700</name>
</gene>
<evidence type="ECO:0000313" key="3">
    <source>
        <dbReference type="Proteomes" id="UP000735302"/>
    </source>
</evidence>
<feature type="region of interest" description="Disordered" evidence="1">
    <location>
        <begin position="66"/>
        <end position="85"/>
    </location>
</feature>
<evidence type="ECO:0000256" key="1">
    <source>
        <dbReference type="SAM" id="MobiDB-lite"/>
    </source>
</evidence>
<dbReference type="Proteomes" id="UP000735302">
    <property type="component" value="Unassembled WGS sequence"/>
</dbReference>
<dbReference type="EMBL" id="BLXT01003924">
    <property type="protein sequence ID" value="GFO07972.1"/>
    <property type="molecule type" value="Genomic_DNA"/>
</dbReference>
<protein>
    <submittedName>
        <fullName evidence="2">Uncharacterized protein</fullName>
    </submittedName>
</protein>
<name>A0AAV4AL57_9GAST</name>
<sequence length="155" mass="17465">MVASTIHDDSISKRIILSGSNPKPRCTHVNFSLVGQLIYLQHRLALQSRIADIILENVLHVKDLPTQPNISEDDDDTPNRRYHGKFSNVTTRSAGRLEGGSTLLDAYQSSATDTESKYNSVSHTNRSTFAPEVFTEWDIRFLVSFDPVTFRADDR</sequence>
<comment type="caution">
    <text evidence="2">The sequence shown here is derived from an EMBL/GenBank/DDBJ whole genome shotgun (WGS) entry which is preliminary data.</text>
</comment>
<organism evidence="2 3">
    <name type="scientific">Plakobranchus ocellatus</name>
    <dbReference type="NCBI Taxonomy" id="259542"/>
    <lineage>
        <taxon>Eukaryota</taxon>
        <taxon>Metazoa</taxon>
        <taxon>Spiralia</taxon>
        <taxon>Lophotrochozoa</taxon>
        <taxon>Mollusca</taxon>
        <taxon>Gastropoda</taxon>
        <taxon>Heterobranchia</taxon>
        <taxon>Euthyneura</taxon>
        <taxon>Panpulmonata</taxon>
        <taxon>Sacoglossa</taxon>
        <taxon>Placobranchoidea</taxon>
        <taxon>Plakobranchidae</taxon>
        <taxon>Plakobranchus</taxon>
    </lineage>
</organism>
<reference evidence="2 3" key="1">
    <citation type="journal article" date="2021" name="Elife">
        <title>Chloroplast acquisition without the gene transfer in kleptoplastic sea slugs, Plakobranchus ocellatus.</title>
        <authorList>
            <person name="Maeda T."/>
            <person name="Takahashi S."/>
            <person name="Yoshida T."/>
            <person name="Shimamura S."/>
            <person name="Takaki Y."/>
            <person name="Nagai Y."/>
            <person name="Toyoda A."/>
            <person name="Suzuki Y."/>
            <person name="Arimoto A."/>
            <person name="Ishii H."/>
            <person name="Satoh N."/>
            <person name="Nishiyama T."/>
            <person name="Hasebe M."/>
            <person name="Maruyama T."/>
            <person name="Minagawa J."/>
            <person name="Obokata J."/>
            <person name="Shigenobu S."/>
        </authorList>
    </citation>
    <scope>NUCLEOTIDE SEQUENCE [LARGE SCALE GENOMIC DNA]</scope>
</reference>